<dbReference type="AlphaFoldDB" id="A0A382S8K9"/>
<protein>
    <recommendedName>
        <fullName evidence="1">SnoaL-like domain-containing protein</fullName>
    </recommendedName>
</protein>
<reference evidence="2" key="1">
    <citation type="submission" date="2018-05" db="EMBL/GenBank/DDBJ databases">
        <authorList>
            <person name="Lanie J.A."/>
            <person name="Ng W.-L."/>
            <person name="Kazmierczak K.M."/>
            <person name="Andrzejewski T.M."/>
            <person name="Davidsen T.M."/>
            <person name="Wayne K.J."/>
            <person name="Tettelin H."/>
            <person name="Glass J.I."/>
            <person name="Rusch D."/>
            <person name="Podicherti R."/>
            <person name="Tsui H.-C.T."/>
            <person name="Winkler M.E."/>
        </authorList>
    </citation>
    <scope>NUCLEOTIDE SEQUENCE</scope>
</reference>
<evidence type="ECO:0000259" key="1">
    <source>
        <dbReference type="Pfam" id="PF13577"/>
    </source>
</evidence>
<dbReference type="Pfam" id="PF13577">
    <property type="entry name" value="SnoaL_4"/>
    <property type="match status" value="1"/>
</dbReference>
<proteinExistence type="predicted"/>
<name>A0A382S8K9_9ZZZZ</name>
<dbReference type="InterPro" id="IPR037401">
    <property type="entry name" value="SnoaL-like"/>
</dbReference>
<dbReference type="SUPFAM" id="SSF54427">
    <property type="entry name" value="NTF2-like"/>
    <property type="match status" value="1"/>
</dbReference>
<dbReference type="InterPro" id="IPR032710">
    <property type="entry name" value="NTF2-like_dom_sf"/>
</dbReference>
<dbReference type="Gene3D" id="3.10.450.50">
    <property type="match status" value="1"/>
</dbReference>
<organism evidence="2">
    <name type="scientific">marine metagenome</name>
    <dbReference type="NCBI Taxonomy" id="408172"/>
    <lineage>
        <taxon>unclassified sequences</taxon>
        <taxon>metagenomes</taxon>
        <taxon>ecological metagenomes</taxon>
    </lineage>
</organism>
<evidence type="ECO:0000313" key="2">
    <source>
        <dbReference type="EMBL" id="SVD06234.1"/>
    </source>
</evidence>
<accession>A0A382S8K9</accession>
<gene>
    <name evidence="2" type="ORF">METZ01_LOCUS359088</name>
</gene>
<sequence length="139" mass="16220">MTSEVEDRIALQDVMSRYAIAVDEKDYEGYRELFTEEVHVLGLTAEDMHGMVVFFPWWKNAIDQYDSTQHLFSPMLAIIEGDYARTVSNLQALHYPKGDPNTTVTLWASYKTDMRKVEGDWKICRHELVRRGFEVKNPD</sequence>
<dbReference type="EMBL" id="UINC01127242">
    <property type="protein sequence ID" value="SVD06234.1"/>
    <property type="molecule type" value="Genomic_DNA"/>
</dbReference>
<feature type="domain" description="SnoaL-like" evidence="1">
    <location>
        <begin position="4"/>
        <end position="125"/>
    </location>
</feature>